<accession>A0A375YTT4</accession>
<dbReference type="Proteomes" id="UP000252015">
    <property type="component" value="Unassembled WGS sequence"/>
</dbReference>
<protein>
    <submittedName>
        <fullName evidence="1">Uncharacterized protein</fullName>
    </submittedName>
</protein>
<gene>
    <name evidence="1" type="ORF">MSP7336_00354</name>
</gene>
<proteinExistence type="predicted"/>
<reference evidence="1 2" key="1">
    <citation type="submission" date="2018-05" db="EMBL/GenBank/DDBJ databases">
        <authorList>
            <consortium name="IHU Genomes"/>
        </authorList>
    </citation>
    <scope>NUCLEOTIDE SEQUENCE [LARGE SCALE GENOMIC DNA]</scope>
    <source>
        <strain evidence="1 2">P7336</strain>
    </source>
</reference>
<name>A0A375YTT4_MYCSH</name>
<evidence type="ECO:0000313" key="2">
    <source>
        <dbReference type="Proteomes" id="UP000252015"/>
    </source>
</evidence>
<dbReference type="EMBL" id="UEGW01000001">
    <property type="protein sequence ID" value="SRX92130.1"/>
    <property type="molecule type" value="Genomic_DNA"/>
</dbReference>
<organism evidence="1 2">
    <name type="scientific">Mycobacterium shimoidei</name>
    <dbReference type="NCBI Taxonomy" id="29313"/>
    <lineage>
        <taxon>Bacteria</taxon>
        <taxon>Bacillati</taxon>
        <taxon>Actinomycetota</taxon>
        <taxon>Actinomycetes</taxon>
        <taxon>Mycobacteriales</taxon>
        <taxon>Mycobacteriaceae</taxon>
        <taxon>Mycobacterium</taxon>
    </lineage>
</organism>
<evidence type="ECO:0000313" key="1">
    <source>
        <dbReference type="EMBL" id="SRX92130.1"/>
    </source>
</evidence>
<dbReference type="AlphaFoldDB" id="A0A375YTT4"/>
<sequence>MAFAPSALRHSKAFLTPKPLHLLVVDCPAFRAGVVIRGSKPPPRMITGVLAKPGPQRRIRIVRHGRHRLAVLGGVVLPGHAASEPFADPQHALKVTNGCPPALRA</sequence>
<keyword evidence="2" id="KW-1185">Reference proteome</keyword>